<dbReference type="RefSeq" id="WP_209700909.1">
    <property type="nucleotide sequence ID" value="NZ_JAGGLM010000002.1"/>
</dbReference>
<dbReference type="InterPro" id="IPR001707">
    <property type="entry name" value="Cmp_AcTrfase"/>
</dbReference>
<organism evidence="1 2">
    <name type="scientific">Clostridium algifaecis</name>
    <dbReference type="NCBI Taxonomy" id="1472040"/>
    <lineage>
        <taxon>Bacteria</taxon>
        <taxon>Bacillati</taxon>
        <taxon>Bacillota</taxon>
        <taxon>Clostridia</taxon>
        <taxon>Eubacteriales</taxon>
        <taxon>Clostridiaceae</taxon>
        <taxon>Clostridium</taxon>
    </lineage>
</organism>
<keyword evidence="2" id="KW-1185">Reference proteome</keyword>
<reference evidence="1 2" key="1">
    <citation type="submission" date="2021-03" db="EMBL/GenBank/DDBJ databases">
        <title>Genomic Encyclopedia of Type Strains, Phase IV (KMG-IV): sequencing the most valuable type-strain genomes for metagenomic binning, comparative biology and taxonomic classification.</title>
        <authorList>
            <person name="Goeker M."/>
        </authorList>
    </citation>
    <scope>NUCLEOTIDE SEQUENCE [LARGE SCALE GENOMIC DNA]</scope>
    <source>
        <strain evidence="1 2">DSM 28783</strain>
    </source>
</reference>
<dbReference type="PANTHER" id="PTHR38474:SF2">
    <property type="entry name" value="CHLORAMPHENICOL ACETYLTRANSFERASE"/>
    <property type="match status" value="1"/>
</dbReference>
<keyword evidence="1" id="KW-0808">Transferase</keyword>
<dbReference type="Proteomes" id="UP001519307">
    <property type="component" value="Unassembled WGS sequence"/>
</dbReference>
<gene>
    <name evidence="1" type="ORF">J2Z42_000637</name>
</gene>
<dbReference type="EC" id="2.3.1.28" evidence="1"/>
<evidence type="ECO:0000313" key="1">
    <source>
        <dbReference type="EMBL" id="MBP2031972.1"/>
    </source>
</evidence>
<evidence type="ECO:0000313" key="2">
    <source>
        <dbReference type="Proteomes" id="UP001519307"/>
    </source>
</evidence>
<keyword evidence="1" id="KW-0012">Acyltransferase</keyword>
<name>A0ABS4KPK8_9CLOT</name>
<dbReference type="EMBL" id="JAGGLM010000002">
    <property type="protein sequence ID" value="MBP2031972.1"/>
    <property type="molecule type" value="Genomic_DNA"/>
</dbReference>
<dbReference type="GO" id="GO:0008811">
    <property type="term" value="F:chloramphenicol O-acetyltransferase activity"/>
    <property type="evidence" value="ECO:0007669"/>
    <property type="project" value="UniProtKB-EC"/>
</dbReference>
<dbReference type="Pfam" id="PF00302">
    <property type="entry name" value="CAT"/>
    <property type="match status" value="1"/>
</dbReference>
<accession>A0ABS4KPK8</accession>
<dbReference type="PANTHER" id="PTHR38474">
    <property type="entry name" value="SLR0299 PROTEIN"/>
    <property type="match status" value="1"/>
</dbReference>
<dbReference type="SMART" id="SM01059">
    <property type="entry name" value="CAT"/>
    <property type="match status" value="1"/>
</dbReference>
<proteinExistence type="predicted"/>
<dbReference type="PIRSF" id="PIRSF000440">
    <property type="entry name" value="CAT"/>
    <property type="match status" value="1"/>
</dbReference>
<comment type="caution">
    <text evidence="1">The sequence shown here is derived from an EMBL/GenBank/DDBJ whole genome shotgun (WGS) entry which is preliminary data.</text>
</comment>
<protein>
    <submittedName>
        <fullName evidence="1">Chloramphenicol O-acetyltransferase type A</fullName>
        <ecNumber evidence="1">2.3.1.28</ecNumber>
    </submittedName>
</protein>
<dbReference type="InterPro" id="IPR023213">
    <property type="entry name" value="CAT-like_dom_sf"/>
</dbReference>
<dbReference type="SUPFAM" id="SSF52777">
    <property type="entry name" value="CoA-dependent acyltransferases"/>
    <property type="match status" value="1"/>
</dbReference>
<dbReference type="Gene3D" id="3.30.559.10">
    <property type="entry name" value="Chloramphenicol acetyltransferase-like domain"/>
    <property type="match status" value="1"/>
</dbReference>
<sequence>MKFSIIDIENWERKTHFDYYRNTVKCAYSLTAFLNITKFKKMLEVKGIKFFPAFVYCVSKLIKQTKEFRMGLNEDEKPGYYDCMHPNYTIFHKDDNTFSDLWTEYDDEFNVFYHNMLSDISIYKNVKGIKVKDGQPKNFYCISCVPWLSFTGYSTSTPAGTPNLFPIITYGKYQKKDGKLMMPFSVNISHAAADGYHTSKFINDLQIMLDKIILG</sequence>